<evidence type="ECO:0000313" key="3">
    <source>
        <dbReference type="EMBL" id="XDT72063.1"/>
    </source>
</evidence>
<protein>
    <submittedName>
        <fullName evidence="3">FAD-dependent oxidoreductase</fullName>
    </submittedName>
</protein>
<dbReference type="Pfam" id="PF01266">
    <property type="entry name" value="DAO"/>
    <property type="match status" value="1"/>
</dbReference>
<gene>
    <name evidence="3" type="ORF">AAIA72_14880</name>
</gene>
<dbReference type="Gene3D" id="3.30.9.10">
    <property type="entry name" value="D-Amino Acid Oxidase, subunit A, domain 2"/>
    <property type="match status" value="1"/>
</dbReference>
<dbReference type="InterPro" id="IPR006076">
    <property type="entry name" value="FAD-dep_OxRdtase"/>
</dbReference>
<dbReference type="InterPro" id="IPR036188">
    <property type="entry name" value="FAD/NAD-bd_sf"/>
</dbReference>
<evidence type="ECO:0000256" key="1">
    <source>
        <dbReference type="ARBA" id="ARBA00023002"/>
    </source>
</evidence>
<reference evidence="3" key="1">
    <citation type="submission" date="2024-05" db="EMBL/GenBank/DDBJ databases">
        <title>Genome sequencing of novel strain.</title>
        <authorList>
            <person name="Ganbat D."/>
            <person name="Ganbat S."/>
            <person name="Lee S.-J."/>
        </authorList>
    </citation>
    <scope>NUCLEOTIDE SEQUENCE</scope>
    <source>
        <strain evidence="3">SMD15-11</strain>
    </source>
</reference>
<evidence type="ECO:0000259" key="2">
    <source>
        <dbReference type="Pfam" id="PF01266"/>
    </source>
</evidence>
<dbReference type="Gene3D" id="3.50.50.60">
    <property type="entry name" value="FAD/NAD(P)-binding domain"/>
    <property type="match status" value="1"/>
</dbReference>
<accession>A0AB39UVS2</accession>
<organism evidence="3">
    <name type="scientific">Thermohahella caldifontis</name>
    <dbReference type="NCBI Taxonomy" id="3142973"/>
    <lineage>
        <taxon>Bacteria</taxon>
        <taxon>Pseudomonadati</taxon>
        <taxon>Pseudomonadota</taxon>
        <taxon>Gammaproteobacteria</taxon>
        <taxon>Oceanospirillales</taxon>
        <taxon>Hahellaceae</taxon>
        <taxon>Thermohahella</taxon>
    </lineage>
</organism>
<dbReference type="GO" id="GO:0016491">
    <property type="term" value="F:oxidoreductase activity"/>
    <property type="evidence" value="ECO:0007669"/>
    <property type="project" value="UniProtKB-KW"/>
</dbReference>
<dbReference type="KEGG" id="tcd:AAIA72_14880"/>
<dbReference type="SUPFAM" id="SSF51905">
    <property type="entry name" value="FAD/NAD(P)-binding domain"/>
    <property type="match status" value="1"/>
</dbReference>
<keyword evidence="1" id="KW-0560">Oxidoreductase</keyword>
<feature type="domain" description="FAD dependent oxidoreductase" evidence="2">
    <location>
        <begin position="8"/>
        <end position="302"/>
    </location>
</feature>
<sequence>MKPEIRVDIAILGGGIAGLWLLNRLRRAGYSALLFEKRYLGGEQTVKSQGIIHGGTKYALNGVLTQAANAIADMPQRWKDCLERHGEVDLGTARVLSTHHYMWSRGRLASRMTTFFASKALRGRVDALKPEARPKVFQHPDFHGAVYALNEIVLDVPTVLNALALPYQGTFIQADLGEPGSLTRDGDGFVLKPRPDVAIHARRVITTAGEGTEDLLARHGLSGPAMQRRPLHMVMVSHRYPHPVYAHCIGAGSKPLVTITTHALPDGRKVWYLGGQLAEDGVQDTPEALIGKAQALLREVLPWVDLGEADWATLRVNRAEPKQSNLTRPDSAFVASEGPLMVCWPTKLALSPNLADRVIQQLHADDIFPAVPQPDLHLLRLPEPPLAPTPWEEAFT</sequence>
<dbReference type="AlphaFoldDB" id="A0AB39UVS2"/>
<dbReference type="RefSeq" id="WP_369601083.1">
    <property type="nucleotide sequence ID" value="NZ_CP154858.1"/>
</dbReference>
<dbReference type="EMBL" id="CP154858">
    <property type="protein sequence ID" value="XDT72063.1"/>
    <property type="molecule type" value="Genomic_DNA"/>
</dbReference>
<proteinExistence type="predicted"/>
<name>A0AB39UVS2_9GAMM</name>